<dbReference type="SUPFAM" id="SSF56112">
    <property type="entry name" value="Protein kinase-like (PK-like)"/>
    <property type="match status" value="1"/>
</dbReference>
<organism evidence="1 2">
    <name type="scientific">Frondihabitans sucicola</name>
    <dbReference type="NCBI Taxonomy" id="1268041"/>
    <lineage>
        <taxon>Bacteria</taxon>
        <taxon>Bacillati</taxon>
        <taxon>Actinomycetota</taxon>
        <taxon>Actinomycetes</taxon>
        <taxon>Micrococcales</taxon>
        <taxon>Microbacteriaceae</taxon>
        <taxon>Frondihabitans</taxon>
    </lineage>
</organism>
<dbReference type="Proteomes" id="UP001321486">
    <property type="component" value="Chromosome"/>
</dbReference>
<evidence type="ECO:0000313" key="1">
    <source>
        <dbReference type="EMBL" id="BDZ51545.1"/>
    </source>
</evidence>
<proteinExistence type="predicted"/>
<accession>A0ABM8GSV0</accession>
<reference evidence="2" key="1">
    <citation type="journal article" date="2019" name="Int. J. Syst. Evol. Microbiol.">
        <title>The Global Catalogue of Microorganisms (GCM) 10K type strain sequencing project: providing services to taxonomists for standard genome sequencing and annotation.</title>
        <authorList>
            <consortium name="The Broad Institute Genomics Platform"/>
            <consortium name="The Broad Institute Genome Sequencing Center for Infectious Disease"/>
            <person name="Wu L."/>
            <person name="Ma J."/>
        </authorList>
    </citation>
    <scope>NUCLEOTIDE SEQUENCE [LARGE SCALE GENOMIC DNA]</scope>
    <source>
        <strain evidence="2">NBRC 108728</strain>
    </source>
</reference>
<name>A0ABM8GSV0_9MICO</name>
<dbReference type="InterPro" id="IPR011009">
    <property type="entry name" value="Kinase-like_dom_sf"/>
</dbReference>
<gene>
    <name evidence="1" type="ORF">GCM10025867_37860</name>
</gene>
<dbReference type="RefSeq" id="WP_286344290.1">
    <property type="nucleotide sequence ID" value="NZ_AP027732.1"/>
</dbReference>
<keyword evidence="2" id="KW-1185">Reference proteome</keyword>
<evidence type="ECO:0000313" key="2">
    <source>
        <dbReference type="Proteomes" id="UP001321486"/>
    </source>
</evidence>
<dbReference type="EMBL" id="AP027732">
    <property type="protein sequence ID" value="BDZ51545.1"/>
    <property type="molecule type" value="Genomic_DNA"/>
</dbReference>
<protein>
    <submittedName>
        <fullName evidence="1">TIGR02569 family protein</fullName>
    </submittedName>
</protein>
<sequence>MTPPTEAPGDTGRRGERPTADVLRAFGAAAVPELLAGGRGLTWRAGNVVLRPAGEEDEATWKSETLSVLAESDDFTVPRPLRTAEGAWVRDGWEALEWIPGDADPARVDDVVRAGLAFQRAIAVTTPPAFISASTDLWSRADRMAWEEDRLPRHELLRQVAEEFRPVEARSRIIHGDLLGNVLFSAGRHPAIIDWAPYWRPPGLGAAIAVADAACWHGYDLVGLADDHGIAEWRQLLLRALAFRMATQHLHERWDDDFTDRHAPVVAAVVALHES</sequence>